<evidence type="ECO:0000313" key="1">
    <source>
        <dbReference type="EMBL" id="KAF7333873.1"/>
    </source>
</evidence>
<dbReference type="EMBL" id="JACAZI010000028">
    <property type="protein sequence ID" value="KAF7333873.1"/>
    <property type="molecule type" value="Genomic_DNA"/>
</dbReference>
<dbReference type="AlphaFoldDB" id="A0A8H6X3P1"/>
<organism evidence="1 2">
    <name type="scientific">Mycena venus</name>
    <dbReference type="NCBI Taxonomy" id="2733690"/>
    <lineage>
        <taxon>Eukaryota</taxon>
        <taxon>Fungi</taxon>
        <taxon>Dikarya</taxon>
        <taxon>Basidiomycota</taxon>
        <taxon>Agaricomycotina</taxon>
        <taxon>Agaricomycetes</taxon>
        <taxon>Agaricomycetidae</taxon>
        <taxon>Agaricales</taxon>
        <taxon>Marasmiineae</taxon>
        <taxon>Mycenaceae</taxon>
        <taxon>Mycena</taxon>
    </lineage>
</organism>
<reference evidence="1" key="1">
    <citation type="submission" date="2020-05" db="EMBL/GenBank/DDBJ databases">
        <title>Mycena genomes resolve the evolution of fungal bioluminescence.</title>
        <authorList>
            <person name="Tsai I.J."/>
        </authorList>
    </citation>
    <scope>NUCLEOTIDE SEQUENCE</scope>
    <source>
        <strain evidence="1">CCC161011</strain>
    </source>
</reference>
<sequence length="198" mass="21815">MSTPNSKPADFFLRIPKCEADGTNWSVYKSRFSYAADAAGLSDHLLDTYLAPAAPVTTTTPPQALTPTEVAAIEAHDKELKIWKSGQAIVKQAIASTIPDALFLRVKDAQNAAELWKKVADEFEKKSKMVTVDLRRRLQDERCTETGNVRTHLEKLQILRTDLIGMGTDPGDENFTAIILGSLPPSYDPYLGLRSVPV</sequence>
<dbReference type="Proteomes" id="UP000620124">
    <property type="component" value="Unassembled WGS sequence"/>
</dbReference>
<comment type="caution">
    <text evidence="1">The sequence shown here is derived from an EMBL/GenBank/DDBJ whole genome shotgun (WGS) entry which is preliminary data.</text>
</comment>
<accession>A0A8H6X3P1</accession>
<proteinExistence type="predicted"/>
<protein>
    <submittedName>
        <fullName evidence="1">Retrovirus-related Pol polyprotein from transposon TNT 1-94</fullName>
    </submittedName>
</protein>
<dbReference type="OrthoDB" id="3269759at2759"/>
<gene>
    <name evidence="1" type="ORF">MVEN_02344400</name>
</gene>
<dbReference type="Pfam" id="PF14223">
    <property type="entry name" value="Retrotran_gag_2"/>
    <property type="match status" value="1"/>
</dbReference>
<evidence type="ECO:0000313" key="2">
    <source>
        <dbReference type="Proteomes" id="UP000620124"/>
    </source>
</evidence>
<keyword evidence="2" id="KW-1185">Reference proteome</keyword>
<name>A0A8H6X3P1_9AGAR</name>